<dbReference type="SUPFAM" id="SSF143011">
    <property type="entry name" value="RelE-like"/>
    <property type="match status" value="1"/>
</dbReference>
<dbReference type="Proteomes" id="UP000306798">
    <property type="component" value="Unassembled WGS sequence"/>
</dbReference>
<dbReference type="PIRSF" id="PIRSF028744">
    <property type="entry name" value="Addict_mod_HI1419"/>
    <property type="match status" value="1"/>
</dbReference>
<dbReference type="Pfam" id="PF05973">
    <property type="entry name" value="Gp49"/>
    <property type="match status" value="1"/>
</dbReference>
<accession>A0A4S4FCL7</accession>
<dbReference type="InterPro" id="IPR014056">
    <property type="entry name" value="TypeIITA-like_toxin_pred"/>
</dbReference>
<dbReference type="PANTHER" id="PTHR41791:SF1">
    <property type="entry name" value="SSL7039 PROTEIN"/>
    <property type="match status" value="1"/>
</dbReference>
<proteinExistence type="predicted"/>
<name>A0A4S4FCL7_9BIFI</name>
<dbReference type="InterPro" id="IPR035093">
    <property type="entry name" value="RelE/ParE_toxin_dom_sf"/>
</dbReference>
<protein>
    <submittedName>
        <fullName evidence="1">Type II toxin-antitoxin system RelE/ParE family toxin</fullName>
    </submittedName>
</protein>
<comment type="caution">
    <text evidence="1">The sequence shown here is derived from an EMBL/GenBank/DDBJ whole genome shotgun (WGS) entry which is preliminary data.</text>
</comment>
<sequence length="103" mass="11740">MEVYTTPEFEKWLMNLRDAIAQAKIASLLDRLENAPTIIGDWKTVGNGIGELRVDHGPGYRLYFARKGNRVVVLLIGGDKRRQQADIKNACRILDELKNQGEW</sequence>
<organism evidence="1 2">
    <name type="scientific">Bifidobacterium pseudolongum</name>
    <dbReference type="NCBI Taxonomy" id="1694"/>
    <lineage>
        <taxon>Bacteria</taxon>
        <taxon>Bacillati</taxon>
        <taxon>Actinomycetota</taxon>
        <taxon>Actinomycetes</taxon>
        <taxon>Bifidobacteriales</taxon>
        <taxon>Bifidobacteriaceae</taxon>
        <taxon>Bifidobacterium</taxon>
    </lineage>
</organism>
<dbReference type="PANTHER" id="PTHR41791">
    <property type="entry name" value="SSL7039 PROTEIN"/>
    <property type="match status" value="1"/>
</dbReference>
<dbReference type="InterPro" id="IPR009241">
    <property type="entry name" value="HigB-like"/>
</dbReference>
<reference evidence="1 2" key="1">
    <citation type="submission" date="2019-04" db="EMBL/GenBank/DDBJ databases">
        <title>Microbes associate with the intestines of laboratory mice.</title>
        <authorList>
            <person name="Navarre W."/>
            <person name="Wong E."/>
            <person name="Huang K.C."/>
            <person name="Tropini C."/>
            <person name="Ng K."/>
            <person name="Yu B."/>
        </authorList>
    </citation>
    <scope>NUCLEOTIDE SEQUENCE [LARGE SCALE GENOMIC DNA]</scope>
    <source>
        <strain evidence="1 2">NM87_A27A</strain>
    </source>
</reference>
<dbReference type="AlphaFoldDB" id="A0A4S4FCL7"/>
<gene>
    <name evidence="1" type="ORF">E5991_01975</name>
</gene>
<dbReference type="EMBL" id="SSTF01000004">
    <property type="protein sequence ID" value="THG27312.1"/>
    <property type="molecule type" value="Genomic_DNA"/>
</dbReference>
<evidence type="ECO:0000313" key="2">
    <source>
        <dbReference type="Proteomes" id="UP000306798"/>
    </source>
</evidence>
<dbReference type="NCBIfam" id="TIGR02683">
    <property type="entry name" value="upstrm_HI1419"/>
    <property type="match status" value="1"/>
</dbReference>
<evidence type="ECO:0000313" key="1">
    <source>
        <dbReference type="EMBL" id="THG27312.1"/>
    </source>
</evidence>
<dbReference type="RefSeq" id="WP_136510943.1">
    <property type="nucleotide sequence ID" value="NZ_SSTF01000004.1"/>
</dbReference>